<dbReference type="GO" id="GO:0004814">
    <property type="term" value="F:arginine-tRNA ligase activity"/>
    <property type="evidence" value="ECO:0007669"/>
    <property type="project" value="InterPro"/>
</dbReference>
<dbReference type="InterPro" id="IPR005148">
    <property type="entry name" value="Arg-tRNA-synth_N"/>
</dbReference>
<comment type="caution">
    <text evidence="2">The sequence shown here is derived from an EMBL/GenBank/DDBJ whole genome shotgun (WGS) entry which is preliminary data.</text>
</comment>
<name>X1CJC2_9ZZZZ</name>
<proteinExistence type="predicted"/>
<evidence type="ECO:0000259" key="1">
    <source>
        <dbReference type="SMART" id="SM01016"/>
    </source>
</evidence>
<sequence length="91" mass="10661">MKEQVIKLIKKALKEKRVKLKEEEIEKLLEIPPTADMGDYAFPCFFLAERLKEEPRQIALEIREKIGTPSATDFEDIQTAGPYVNFFFNRK</sequence>
<gene>
    <name evidence="2" type="ORF">S01H4_29956</name>
</gene>
<feature type="non-terminal residue" evidence="2">
    <location>
        <position position="91"/>
    </location>
</feature>
<feature type="domain" description="Arginyl tRNA synthetase N-terminal" evidence="1">
    <location>
        <begin position="3"/>
        <end position="88"/>
    </location>
</feature>
<protein>
    <recommendedName>
        <fullName evidence="1">Arginyl tRNA synthetase N-terminal domain-containing protein</fullName>
    </recommendedName>
</protein>
<dbReference type="GO" id="GO:0005737">
    <property type="term" value="C:cytoplasm"/>
    <property type="evidence" value="ECO:0007669"/>
    <property type="project" value="InterPro"/>
</dbReference>
<evidence type="ECO:0000313" key="2">
    <source>
        <dbReference type="EMBL" id="GAG84326.1"/>
    </source>
</evidence>
<dbReference type="Gene3D" id="3.30.1360.70">
    <property type="entry name" value="Arginyl tRNA synthetase N-terminal domain"/>
    <property type="match status" value="1"/>
</dbReference>
<dbReference type="AlphaFoldDB" id="X1CJC2"/>
<dbReference type="SMART" id="SM01016">
    <property type="entry name" value="Arg_tRNA_synt_N"/>
    <property type="match status" value="1"/>
</dbReference>
<accession>X1CJC2</accession>
<reference evidence="2" key="1">
    <citation type="journal article" date="2014" name="Front. Microbiol.">
        <title>High frequency of phylogenetically diverse reductive dehalogenase-homologous genes in deep subseafloor sedimentary metagenomes.</title>
        <authorList>
            <person name="Kawai M."/>
            <person name="Futagami T."/>
            <person name="Toyoda A."/>
            <person name="Takaki Y."/>
            <person name="Nishi S."/>
            <person name="Hori S."/>
            <person name="Arai W."/>
            <person name="Tsubouchi T."/>
            <person name="Morono Y."/>
            <person name="Uchiyama I."/>
            <person name="Ito T."/>
            <person name="Fujiyama A."/>
            <person name="Inagaki F."/>
            <person name="Takami H."/>
        </authorList>
    </citation>
    <scope>NUCLEOTIDE SEQUENCE</scope>
    <source>
        <strain evidence="2">Expedition CK06-06</strain>
    </source>
</reference>
<organism evidence="2">
    <name type="scientific">marine sediment metagenome</name>
    <dbReference type="NCBI Taxonomy" id="412755"/>
    <lineage>
        <taxon>unclassified sequences</taxon>
        <taxon>metagenomes</taxon>
        <taxon>ecological metagenomes</taxon>
    </lineage>
</organism>
<dbReference type="Pfam" id="PF03485">
    <property type="entry name" value="Arg_tRNA_synt_N"/>
    <property type="match status" value="1"/>
</dbReference>
<dbReference type="EMBL" id="BART01015429">
    <property type="protein sequence ID" value="GAG84326.1"/>
    <property type="molecule type" value="Genomic_DNA"/>
</dbReference>
<dbReference type="InterPro" id="IPR036695">
    <property type="entry name" value="Arg-tRNA-synth_N_sf"/>
</dbReference>
<dbReference type="GO" id="GO:0006420">
    <property type="term" value="P:arginyl-tRNA aminoacylation"/>
    <property type="evidence" value="ECO:0007669"/>
    <property type="project" value="InterPro"/>
</dbReference>
<dbReference type="SUPFAM" id="SSF55190">
    <property type="entry name" value="Arginyl-tRNA synthetase (ArgRS), N-terminal 'additional' domain"/>
    <property type="match status" value="1"/>
</dbReference>
<dbReference type="GO" id="GO:0005524">
    <property type="term" value="F:ATP binding"/>
    <property type="evidence" value="ECO:0007669"/>
    <property type="project" value="InterPro"/>
</dbReference>